<feature type="transmembrane region" description="Helical" evidence="5">
    <location>
        <begin position="165"/>
        <end position="185"/>
    </location>
</feature>
<feature type="transmembrane region" description="Helical" evidence="5">
    <location>
        <begin position="235"/>
        <end position="258"/>
    </location>
</feature>
<evidence type="ECO:0000256" key="3">
    <source>
        <dbReference type="ARBA" id="ARBA00022989"/>
    </source>
</evidence>
<feature type="domain" description="Amino acid permease/ SLC12A" evidence="6">
    <location>
        <begin position="17"/>
        <end position="419"/>
    </location>
</feature>
<feature type="transmembrane region" description="Helical" evidence="5">
    <location>
        <begin position="44"/>
        <end position="66"/>
    </location>
</feature>
<comment type="subcellular location">
    <subcellularLocation>
        <location evidence="1">Membrane</location>
        <topology evidence="1">Multi-pass membrane protein</topology>
    </subcellularLocation>
</comment>
<reference evidence="7" key="1">
    <citation type="submission" date="2024-03" db="EMBL/GenBank/DDBJ databases">
        <title>Complete genome sequence of Sulfurisphaera javensis strain KD-1.</title>
        <authorList>
            <person name="Sakai H."/>
            <person name="Nur N."/>
            <person name="Suwanto A."/>
            <person name="Kurosawa N."/>
        </authorList>
    </citation>
    <scope>NUCLEOTIDE SEQUENCE</scope>
    <source>
        <strain evidence="7">KD-1</strain>
    </source>
</reference>
<evidence type="ECO:0000256" key="4">
    <source>
        <dbReference type="ARBA" id="ARBA00023136"/>
    </source>
</evidence>
<dbReference type="KEGG" id="sjv:SJAV_20630"/>
<evidence type="ECO:0000313" key="7">
    <source>
        <dbReference type="EMBL" id="BFH74119.1"/>
    </source>
</evidence>
<dbReference type="PANTHER" id="PTHR47547">
    <property type="match status" value="1"/>
</dbReference>
<keyword evidence="3 5" id="KW-1133">Transmembrane helix</keyword>
<dbReference type="PANTHER" id="PTHR47547:SF1">
    <property type="entry name" value="ASPARTATE-PROTON SYMPORTER"/>
    <property type="match status" value="1"/>
</dbReference>
<evidence type="ECO:0000256" key="1">
    <source>
        <dbReference type="ARBA" id="ARBA00004141"/>
    </source>
</evidence>
<dbReference type="GO" id="GO:0022857">
    <property type="term" value="F:transmembrane transporter activity"/>
    <property type="evidence" value="ECO:0007669"/>
    <property type="project" value="InterPro"/>
</dbReference>
<feature type="transmembrane region" description="Helical" evidence="5">
    <location>
        <begin position="341"/>
        <end position="360"/>
    </location>
</feature>
<dbReference type="EMBL" id="AP031322">
    <property type="protein sequence ID" value="BFH74119.1"/>
    <property type="molecule type" value="Genomic_DNA"/>
</dbReference>
<dbReference type="Gene3D" id="1.20.1740.10">
    <property type="entry name" value="Amino acid/polyamine transporter I"/>
    <property type="match status" value="1"/>
</dbReference>
<dbReference type="PIRSF" id="PIRSF006060">
    <property type="entry name" value="AA_transporter"/>
    <property type="match status" value="1"/>
</dbReference>
<feature type="transmembrane region" description="Helical" evidence="5">
    <location>
        <begin position="12"/>
        <end position="32"/>
    </location>
</feature>
<feature type="transmembrane region" description="Helical" evidence="5">
    <location>
        <begin position="133"/>
        <end position="153"/>
    </location>
</feature>
<feature type="transmembrane region" description="Helical" evidence="5">
    <location>
        <begin position="366"/>
        <end position="388"/>
    </location>
</feature>
<sequence>MDRGKESLRKELSLLNLVIIGISGAVGTGALFSSAGMASNAGPALVISWILGGIFYFFIGLTYVELSINFPEAGGPARYPLYSHGKVTNVINAFSSLIWYLFVPPIEALAVVYGLNFFTNNLLINSQGIPTTLGGIIGVIIMLLFVPFNYYSVKFFGKSTTVIGIIKLILYLAVGLGFILLFTHLQNLTAYGGFAPFGFLGIFSAIPLAMFAFGGIRVLPDYAEETKDYKTLDKAIIYTVIGQTLFYILFSLAFVLSIDWNKISITPGNWADLSNIPGNPFISIASTYNVSSLLILTVIIGIIGPFVTGYIYVGGGMRVLFAMARSKLITEKMKELNEYSVPFWALIVFVVIGALVSYLSAPIPTIYGLIEDSVVAGYIAFAASPVSLTSLKREGKIKEIIPGTDIISPLAFIFASLIIFWSGWPSVPYSVLLLTVASVIFSVIYKIKENIVNSLWYIGYIAFLLFMTYIGGVGALSIINFYFSSLIVAIISLIFYFLGVESRIRER</sequence>
<feature type="transmembrane region" description="Helical" evidence="5">
    <location>
        <begin position="293"/>
        <end position="321"/>
    </location>
</feature>
<feature type="transmembrane region" description="Helical" evidence="5">
    <location>
        <begin position="481"/>
        <end position="500"/>
    </location>
</feature>
<feature type="transmembrane region" description="Helical" evidence="5">
    <location>
        <begin position="87"/>
        <end position="113"/>
    </location>
</feature>
<dbReference type="RefSeq" id="WP_369609660.1">
    <property type="nucleotide sequence ID" value="NZ_AP031322.1"/>
</dbReference>
<gene>
    <name evidence="7" type="ORF">SJAV_20630</name>
</gene>
<proteinExistence type="predicted"/>
<dbReference type="InterPro" id="IPR052962">
    <property type="entry name" value="AA_Transporter_AGT"/>
</dbReference>
<keyword evidence="2 5" id="KW-0812">Transmembrane</keyword>
<evidence type="ECO:0000256" key="5">
    <source>
        <dbReference type="SAM" id="Phobius"/>
    </source>
</evidence>
<accession>A0AAT9GTA7</accession>
<organism evidence="7">
    <name type="scientific">Sulfurisphaera javensis</name>
    <dbReference type="NCBI Taxonomy" id="2049879"/>
    <lineage>
        <taxon>Archaea</taxon>
        <taxon>Thermoproteota</taxon>
        <taxon>Thermoprotei</taxon>
        <taxon>Sulfolobales</taxon>
        <taxon>Sulfolobaceae</taxon>
        <taxon>Sulfurisphaera</taxon>
    </lineage>
</organism>
<evidence type="ECO:0000259" key="6">
    <source>
        <dbReference type="Pfam" id="PF00324"/>
    </source>
</evidence>
<dbReference type="GeneID" id="92355011"/>
<feature type="transmembrane region" description="Helical" evidence="5">
    <location>
        <begin position="427"/>
        <end position="445"/>
    </location>
</feature>
<feature type="transmembrane region" description="Helical" evidence="5">
    <location>
        <begin position="457"/>
        <end position="475"/>
    </location>
</feature>
<dbReference type="GO" id="GO:0016020">
    <property type="term" value="C:membrane"/>
    <property type="evidence" value="ECO:0007669"/>
    <property type="project" value="UniProtKB-SubCell"/>
</dbReference>
<name>A0AAT9GTA7_9CREN</name>
<dbReference type="InterPro" id="IPR004841">
    <property type="entry name" value="AA-permease/SLC12A_dom"/>
</dbReference>
<dbReference type="AlphaFoldDB" id="A0AAT9GTA7"/>
<feature type="transmembrane region" description="Helical" evidence="5">
    <location>
        <begin position="191"/>
        <end position="214"/>
    </location>
</feature>
<dbReference type="Pfam" id="PF00324">
    <property type="entry name" value="AA_permease"/>
    <property type="match status" value="1"/>
</dbReference>
<evidence type="ECO:0000256" key="2">
    <source>
        <dbReference type="ARBA" id="ARBA00022692"/>
    </source>
</evidence>
<protein>
    <submittedName>
        <fullName evidence="7">APC family permease</fullName>
    </submittedName>
</protein>
<feature type="transmembrane region" description="Helical" evidence="5">
    <location>
        <begin position="400"/>
        <end position="421"/>
    </location>
</feature>
<keyword evidence="4 5" id="KW-0472">Membrane</keyword>